<reference evidence="1 2" key="1">
    <citation type="submission" date="2011-08" db="EMBL/GenBank/DDBJ databases">
        <title>The Genome Sequence of Clostridium orbiscindens 1_3_50AFAA.</title>
        <authorList>
            <consortium name="The Broad Institute Genome Sequencing Platform"/>
            <person name="Earl A."/>
            <person name="Ward D."/>
            <person name="Feldgarden M."/>
            <person name="Gevers D."/>
            <person name="Daigneault M."/>
            <person name="Strauss J."/>
            <person name="Allen-Vercoe E."/>
            <person name="Young S.K."/>
            <person name="Zeng Q."/>
            <person name="Gargeya S."/>
            <person name="Fitzgerald M."/>
            <person name="Haas B."/>
            <person name="Abouelleil A."/>
            <person name="Alvarado L."/>
            <person name="Arachchi H.M."/>
            <person name="Berlin A."/>
            <person name="Brown A."/>
            <person name="Chapman S.B."/>
            <person name="Chen Z."/>
            <person name="Dunbar C."/>
            <person name="Freedman E."/>
            <person name="Gearin G."/>
            <person name="Gellesch M."/>
            <person name="Goldberg J."/>
            <person name="Griggs A."/>
            <person name="Gujja S."/>
            <person name="Heiman D."/>
            <person name="Howarth C."/>
            <person name="Larson L."/>
            <person name="Lui A."/>
            <person name="MacDonald P.J.P."/>
            <person name="Montmayeur A."/>
            <person name="Murphy C."/>
            <person name="Neiman D."/>
            <person name="Pearson M."/>
            <person name="Priest M."/>
            <person name="Roberts A."/>
            <person name="Saif S."/>
            <person name="Shea T."/>
            <person name="Shenoy N."/>
            <person name="Sisk P."/>
            <person name="Stolte C."/>
            <person name="Sykes S."/>
            <person name="Wortman J."/>
            <person name="Nusbaum C."/>
            <person name="Birren B."/>
        </authorList>
    </citation>
    <scope>NUCLEOTIDE SEQUENCE [LARGE SCALE GENOMIC DNA]</scope>
    <source>
        <strain evidence="1 2">1_3_50AFAA</strain>
    </source>
</reference>
<accession>A0A096CF27</accession>
<organism evidence="1 2">
    <name type="scientific">Flavonifractor plautii 1_3_50AFAA</name>
    <dbReference type="NCBI Taxonomy" id="742738"/>
    <lineage>
        <taxon>Bacteria</taxon>
        <taxon>Bacillati</taxon>
        <taxon>Bacillota</taxon>
        <taxon>Clostridia</taxon>
        <taxon>Eubacteriales</taxon>
        <taxon>Oscillospiraceae</taxon>
        <taxon>Flavonifractor</taxon>
    </lineage>
</organism>
<dbReference type="Proteomes" id="UP000029585">
    <property type="component" value="Unassembled WGS sequence"/>
</dbReference>
<sequence>MDTQSIREKLMGRVQLIERRNDNNESVIHCFGALGQSGVAEADVLHLCGFYGIPYHGSWTVEAASDIGDSFYLRLPLGGEADA</sequence>
<dbReference type="EMBL" id="ADLO01000110">
    <property type="protein sequence ID" value="KGF53527.1"/>
    <property type="molecule type" value="Genomic_DNA"/>
</dbReference>
<comment type="caution">
    <text evidence="1">The sequence shown here is derived from an EMBL/GenBank/DDBJ whole genome shotgun (WGS) entry which is preliminary data.</text>
</comment>
<dbReference type="RefSeq" id="WP_044943076.1">
    <property type="nucleotide sequence ID" value="NZ_KN174167.1"/>
</dbReference>
<name>A0A096CF27_FLAPL</name>
<evidence type="ECO:0000313" key="2">
    <source>
        <dbReference type="Proteomes" id="UP000029585"/>
    </source>
</evidence>
<dbReference type="HOGENOM" id="CLU_2601517_0_0_9"/>
<dbReference type="AlphaFoldDB" id="A0A096CF27"/>
<dbReference type="PATRIC" id="fig|742738.3.peg.3773"/>
<gene>
    <name evidence="1" type="ORF">HMPREF9460_03663</name>
</gene>
<protein>
    <submittedName>
        <fullName evidence="1">Uncharacterized protein</fullName>
    </submittedName>
</protein>
<evidence type="ECO:0000313" key="1">
    <source>
        <dbReference type="EMBL" id="KGF53527.1"/>
    </source>
</evidence>
<proteinExistence type="predicted"/>
<keyword evidence="2" id="KW-1185">Reference proteome</keyword>